<feature type="domain" description="Cation efflux protein cytoplasmic" evidence="11">
    <location>
        <begin position="227"/>
        <end position="304"/>
    </location>
</feature>
<evidence type="ECO:0000256" key="8">
    <source>
        <dbReference type="ARBA" id="ARBA00023136"/>
    </source>
</evidence>
<dbReference type="GO" id="GO:0006829">
    <property type="term" value="P:zinc ion transport"/>
    <property type="evidence" value="ECO:0007669"/>
    <property type="project" value="UniProtKB-KW"/>
</dbReference>
<keyword evidence="4" id="KW-0408">Iron</keyword>
<protein>
    <submittedName>
        <fullName evidence="12">Cation diffusion facilitator family transporter</fullName>
    </submittedName>
</protein>
<dbReference type="NCBIfam" id="TIGR01297">
    <property type="entry name" value="CDF"/>
    <property type="match status" value="1"/>
</dbReference>
<dbReference type="SUPFAM" id="SSF160240">
    <property type="entry name" value="Cation efflux protein cytoplasmic domain-like"/>
    <property type="match status" value="1"/>
</dbReference>
<evidence type="ECO:0000256" key="5">
    <source>
        <dbReference type="ARBA" id="ARBA00022692"/>
    </source>
</evidence>
<feature type="transmembrane region" description="Helical" evidence="9">
    <location>
        <begin position="130"/>
        <end position="151"/>
    </location>
</feature>
<feature type="transmembrane region" description="Helical" evidence="9">
    <location>
        <begin position="96"/>
        <end position="118"/>
    </location>
</feature>
<keyword evidence="13" id="KW-1185">Reference proteome</keyword>
<dbReference type="Pfam" id="PF01545">
    <property type="entry name" value="Cation_efflux"/>
    <property type="match status" value="1"/>
</dbReference>
<dbReference type="GO" id="GO:0016020">
    <property type="term" value="C:membrane"/>
    <property type="evidence" value="ECO:0007669"/>
    <property type="project" value="UniProtKB-SubCell"/>
</dbReference>
<evidence type="ECO:0000256" key="9">
    <source>
        <dbReference type="SAM" id="Phobius"/>
    </source>
</evidence>
<dbReference type="EMBL" id="SOQX01000001">
    <property type="protein sequence ID" value="TDY03850.1"/>
    <property type="molecule type" value="Genomic_DNA"/>
</dbReference>
<organism evidence="12 13">
    <name type="scientific">Thiohalophilus thiocyanatoxydans</name>
    <dbReference type="NCBI Taxonomy" id="381308"/>
    <lineage>
        <taxon>Bacteria</taxon>
        <taxon>Pseudomonadati</taxon>
        <taxon>Pseudomonadota</taxon>
        <taxon>Gammaproteobacteria</taxon>
        <taxon>Thiohalomonadales</taxon>
        <taxon>Thiohalophilaceae</taxon>
        <taxon>Thiohalophilus</taxon>
    </lineage>
</organism>
<keyword evidence="3" id="KW-0813">Transport</keyword>
<dbReference type="Gene3D" id="1.20.1510.10">
    <property type="entry name" value="Cation efflux protein transmembrane domain"/>
    <property type="match status" value="1"/>
</dbReference>
<keyword evidence="6" id="KW-0406">Ion transport</keyword>
<evidence type="ECO:0000259" key="11">
    <source>
        <dbReference type="Pfam" id="PF16916"/>
    </source>
</evidence>
<dbReference type="Gene3D" id="3.30.70.1350">
    <property type="entry name" value="Cation efflux protein, cytoplasmic domain"/>
    <property type="match status" value="1"/>
</dbReference>
<feature type="domain" description="Cation efflux protein transmembrane" evidence="10">
    <location>
        <begin position="29"/>
        <end position="222"/>
    </location>
</feature>
<reference evidence="12 13" key="1">
    <citation type="submission" date="2019-03" db="EMBL/GenBank/DDBJ databases">
        <title>Genomic Encyclopedia of Type Strains, Phase IV (KMG-IV): sequencing the most valuable type-strain genomes for metagenomic binning, comparative biology and taxonomic classification.</title>
        <authorList>
            <person name="Goeker M."/>
        </authorList>
    </citation>
    <scope>NUCLEOTIDE SEQUENCE [LARGE SCALE GENOMIC DNA]</scope>
    <source>
        <strain evidence="12 13">DSM 16326</strain>
    </source>
</reference>
<dbReference type="InterPro" id="IPR058533">
    <property type="entry name" value="Cation_efflux_TM"/>
</dbReference>
<keyword evidence="6" id="KW-0862">Zinc</keyword>
<dbReference type="Pfam" id="PF16916">
    <property type="entry name" value="ZT_dimer"/>
    <property type="match status" value="1"/>
</dbReference>
<dbReference type="InterPro" id="IPR027469">
    <property type="entry name" value="Cation_efflux_TMD_sf"/>
</dbReference>
<evidence type="ECO:0000313" key="12">
    <source>
        <dbReference type="EMBL" id="TDY03850.1"/>
    </source>
</evidence>
<gene>
    <name evidence="12" type="ORF">EDC23_0221</name>
</gene>
<comment type="caution">
    <text evidence="12">The sequence shown here is derived from an EMBL/GenBank/DDBJ whole genome shotgun (WGS) entry which is preliminary data.</text>
</comment>
<keyword evidence="6" id="KW-0864">Zinc transport</keyword>
<dbReference type="FunFam" id="1.20.1510.10:FF:000006">
    <property type="entry name" value="Divalent cation efflux transporter"/>
    <property type="match status" value="1"/>
</dbReference>
<dbReference type="InterPro" id="IPR002524">
    <property type="entry name" value="Cation_efflux"/>
</dbReference>
<feature type="transmembrane region" description="Helical" evidence="9">
    <location>
        <begin position="27"/>
        <end position="48"/>
    </location>
</feature>
<dbReference type="GO" id="GO:0008324">
    <property type="term" value="F:monoatomic cation transmembrane transporter activity"/>
    <property type="evidence" value="ECO:0007669"/>
    <property type="project" value="InterPro"/>
</dbReference>
<dbReference type="SUPFAM" id="SSF161111">
    <property type="entry name" value="Cation efflux protein transmembrane domain-like"/>
    <property type="match status" value="1"/>
</dbReference>
<dbReference type="AlphaFoldDB" id="A0A4R8IWG6"/>
<dbReference type="InterPro" id="IPR050291">
    <property type="entry name" value="CDF_Transporter"/>
</dbReference>
<dbReference type="PANTHER" id="PTHR43840">
    <property type="entry name" value="MITOCHONDRIAL METAL TRANSPORTER 1-RELATED"/>
    <property type="match status" value="1"/>
</dbReference>
<evidence type="ECO:0000256" key="3">
    <source>
        <dbReference type="ARBA" id="ARBA00022448"/>
    </source>
</evidence>
<proteinExistence type="inferred from homology"/>
<dbReference type="InterPro" id="IPR027470">
    <property type="entry name" value="Cation_efflux_CTD"/>
</dbReference>
<dbReference type="PANTHER" id="PTHR43840:SF15">
    <property type="entry name" value="MITOCHONDRIAL METAL TRANSPORTER 1-RELATED"/>
    <property type="match status" value="1"/>
</dbReference>
<keyword evidence="8 9" id="KW-0472">Membrane</keyword>
<evidence type="ECO:0000256" key="2">
    <source>
        <dbReference type="ARBA" id="ARBA00010212"/>
    </source>
</evidence>
<evidence type="ECO:0000256" key="1">
    <source>
        <dbReference type="ARBA" id="ARBA00004141"/>
    </source>
</evidence>
<evidence type="ECO:0000259" key="10">
    <source>
        <dbReference type="Pfam" id="PF01545"/>
    </source>
</evidence>
<comment type="similarity">
    <text evidence="2">Belongs to the cation diffusion facilitator (CDF) transporter (TC 2.A.4) family. FieF subfamily.</text>
</comment>
<evidence type="ECO:0000256" key="4">
    <source>
        <dbReference type="ARBA" id="ARBA00022496"/>
    </source>
</evidence>
<dbReference type="Proteomes" id="UP000294914">
    <property type="component" value="Unassembled WGS sequence"/>
</dbReference>
<keyword evidence="4" id="KW-0410">Iron transport</keyword>
<dbReference type="OrthoDB" id="9806522at2"/>
<keyword evidence="7 9" id="KW-1133">Transmembrane helix</keyword>
<evidence type="ECO:0000256" key="6">
    <source>
        <dbReference type="ARBA" id="ARBA00022906"/>
    </source>
</evidence>
<dbReference type="InterPro" id="IPR036837">
    <property type="entry name" value="Cation_efflux_CTD_sf"/>
</dbReference>
<comment type="subcellular location">
    <subcellularLocation>
        <location evidence="1">Membrane</location>
        <topology evidence="1">Multi-pass membrane protein</topology>
    </subcellularLocation>
</comment>
<evidence type="ECO:0000256" key="7">
    <source>
        <dbReference type="ARBA" id="ARBA00022989"/>
    </source>
</evidence>
<dbReference type="RefSeq" id="WP_134080421.1">
    <property type="nucleotide sequence ID" value="NZ_SOQX01000001.1"/>
</dbReference>
<accession>A0A4R8IWG6</accession>
<evidence type="ECO:0000313" key="13">
    <source>
        <dbReference type="Proteomes" id="UP000294914"/>
    </source>
</evidence>
<sequence>MATTERDQAPVITRAQRDDRTRQITRVTLVGALVDLILGVLKVVVGWLAQSQALIADGVHSFSDLATDAVVIYAARHSSREADAEHPYGHGRFETMATVGLGIALMAVAAGISIDAVIRLFNPDKLLHPSFWALVVAGVSILGKEAIYHYSMTIARQYKSHMLKANAWHSRSDAISSLIVLLGVAGSMAGLEYLDAIAAIGVAYMIAKIGWSLSAHSVKELVDTALEPERQEAIRKAILSVDGVAALHILRSRRSGAEALVDVHIQVDPYLSVSEAHYVSERVRKKVISDVEEVNDVTVHIDPENDERVPLNLNLPGRSDLLGRLEKAWSGIEESRWIAHTTLHYLDGGIQVELILPIDLVLERDPNQREALRQRFARAAREVEGVQSVRLLYR</sequence>
<name>A0A4R8IWG6_9GAMM</name>
<dbReference type="GO" id="GO:0006826">
    <property type="term" value="P:iron ion transport"/>
    <property type="evidence" value="ECO:0007669"/>
    <property type="project" value="UniProtKB-KW"/>
</dbReference>
<keyword evidence="5 9" id="KW-0812">Transmembrane</keyword>